<keyword evidence="3" id="KW-1185">Reference proteome</keyword>
<accession>A0ABV7C210</accession>
<dbReference type="Pfam" id="PF10011">
    <property type="entry name" value="DUF2254"/>
    <property type="match status" value="1"/>
</dbReference>
<feature type="transmembrane region" description="Helical" evidence="1">
    <location>
        <begin position="139"/>
        <end position="160"/>
    </location>
</feature>
<evidence type="ECO:0000313" key="2">
    <source>
        <dbReference type="EMBL" id="MFC3003046.1"/>
    </source>
</evidence>
<proteinExistence type="predicted"/>
<feature type="transmembrane region" description="Helical" evidence="1">
    <location>
        <begin position="21"/>
        <end position="42"/>
    </location>
</feature>
<organism evidence="2 3">
    <name type="scientific">Falsiroseomonas tokyonensis</name>
    <dbReference type="NCBI Taxonomy" id="430521"/>
    <lineage>
        <taxon>Bacteria</taxon>
        <taxon>Pseudomonadati</taxon>
        <taxon>Pseudomonadota</taxon>
        <taxon>Alphaproteobacteria</taxon>
        <taxon>Acetobacterales</taxon>
        <taxon>Roseomonadaceae</taxon>
        <taxon>Falsiroseomonas</taxon>
    </lineage>
</organism>
<dbReference type="InterPro" id="IPR018723">
    <property type="entry name" value="DUF2254_membrane"/>
</dbReference>
<comment type="caution">
    <text evidence="2">The sequence shown here is derived from an EMBL/GenBank/DDBJ whole genome shotgun (WGS) entry which is preliminary data.</text>
</comment>
<evidence type="ECO:0000313" key="3">
    <source>
        <dbReference type="Proteomes" id="UP001595420"/>
    </source>
</evidence>
<reference evidence="3" key="1">
    <citation type="journal article" date="2019" name="Int. J. Syst. Evol. Microbiol.">
        <title>The Global Catalogue of Microorganisms (GCM) 10K type strain sequencing project: providing services to taxonomists for standard genome sequencing and annotation.</title>
        <authorList>
            <consortium name="The Broad Institute Genomics Platform"/>
            <consortium name="The Broad Institute Genome Sequencing Center for Infectious Disease"/>
            <person name="Wu L."/>
            <person name="Ma J."/>
        </authorList>
    </citation>
    <scope>NUCLEOTIDE SEQUENCE [LARGE SCALE GENOMIC DNA]</scope>
    <source>
        <strain evidence="3">CGMCC 1.16855</strain>
    </source>
</reference>
<sequence length="427" mass="45225">MGAARLRQFWADLLASFWLRPAAMTVSSILLALGLIRLEGVALPDWVGYWVYAGGTAGARDVLGVIASATIGVAGTTFSITVAALTLASSQMGPRLLRNFTRDAGNQYALGALVATFAYALVALRSVHEAEEGEFVPQLAVSVGLLMAFACIGVLIWFLHHVAASISVDRVVALVQKDLTAALDQVARDEPRQADPVPRPQDAAPLHAAGSGYLRVLDDAALADWAAESDALLLLEVRAGGFVFPGSEVGCVSPAARQEEAQAKLAEAMVLGDARSVEQDLEFAVRQLVEVGMRALSPGINDPFTAIAVVDRLGAALCGLAGRGLPTGQLHREGRLRLARPATDYTGLVDAMFHMLRQGGAGQPAVMIRLLEVLAVTATVEHDPHRRADLRRHAELTCDAALRDCTDEAARQAILNRHASVLEAVAS</sequence>
<feature type="transmembrane region" description="Helical" evidence="1">
    <location>
        <begin position="108"/>
        <end position="127"/>
    </location>
</feature>
<dbReference type="RefSeq" id="WP_216839437.1">
    <property type="nucleotide sequence ID" value="NZ_JAFNJS010000009.1"/>
</dbReference>
<dbReference type="EMBL" id="JBHRSB010000009">
    <property type="protein sequence ID" value="MFC3003046.1"/>
    <property type="molecule type" value="Genomic_DNA"/>
</dbReference>
<keyword evidence="1" id="KW-0812">Transmembrane</keyword>
<gene>
    <name evidence="2" type="ORF">ACFOD3_24345</name>
</gene>
<name>A0ABV7C210_9PROT</name>
<protein>
    <submittedName>
        <fullName evidence="2">DUF2254 domain-containing protein</fullName>
    </submittedName>
</protein>
<keyword evidence="1" id="KW-0472">Membrane</keyword>
<dbReference type="Proteomes" id="UP001595420">
    <property type="component" value="Unassembled WGS sequence"/>
</dbReference>
<keyword evidence="1" id="KW-1133">Transmembrane helix</keyword>
<evidence type="ECO:0000256" key="1">
    <source>
        <dbReference type="SAM" id="Phobius"/>
    </source>
</evidence>
<feature type="transmembrane region" description="Helical" evidence="1">
    <location>
        <begin position="62"/>
        <end position="87"/>
    </location>
</feature>